<name>A0A2P4YU55_9STRA</name>
<dbReference type="InterPro" id="IPR043128">
    <property type="entry name" value="Rev_trsase/Diguanyl_cyclase"/>
</dbReference>
<dbReference type="PANTHER" id="PTHR33064">
    <property type="entry name" value="POL PROTEIN"/>
    <property type="match status" value="1"/>
</dbReference>
<evidence type="ECO:0000259" key="2">
    <source>
        <dbReference type="Pfam" id="PF13456"/>
    </source>
</evidence>
<dbReference type="InterPro" id="IPR036397">
    <property type="entry name" value="RNaseH_sf"/>
</dbReference>
<dbReference type="SUPFAM" id="SSF56672">
    <property type="entry name" value="DNA/RNA polymerases"/>
    <property type="match status" value="1"/>
</dbReference>
<dbReference type="InterPro" id="IPR041577">
    <property type="entry name" value="RT_RNaseH_2"/>
</dbReference>
<dbReference type="AlphaFoldDB" id="A0A2P4YU55"/>
<organism evidence="4 5">
    <name type="scientific">Phytophthora palmivora</name>
    <dbReference type="NCBI Taxonomy" id="4796"/>
    <lineage>
        <taxon>Eukaryota</taxon>
        <taxon>Sar</taxon>
        <taxon>Stramenopiles</taxon>
        <taxon>Oomycota</taxon>
        <taxon>Peronosporomycetes</taxon>
        <taxon>Peronosporales</taxon>
        <taxon>Peronosporaceae</taxon>
        <taxon>Phytophthora</taxon>
    </lineage>
</organism>
<keyword evidence="5" id="KW-1185">Reference proteome</keyword>
<feature type="compositionally biased region" description="Basic and acidic residues" evidence="1">
    <location>
        <begin position="581"/>
        <end position="594"/>
    </location>
</feature>
<evidence type="ECO:0000313" key="5">
    <source>
        <dbReference type="Proteomes" id="UP000237271"/>
    </source>
</evidence>
<dbReference type="OrthoDB" id="139447at2759"/>
<evidence type="ECO:0000256" key="1">
    <source>
        <dbReference type="SAM" id="MobiDB-lite"/>
    </source>
</evidence>
<evidence type="ECO:0000313" key="4">
    <source>
        <dbReference type="EMBL" id="POM81334.1"/>
    </source>
</evidence>
<feature type="domain" description="Reverse transcriptase/retrotransposon-derived protein RNase H-like" evidence="3">
    <location>
        <begin position="193"/>
        <end position="281"/>
    </location>
</feature>
<comment type="caution">
    <text evidence="4">The sequence shown here is derived from an EMBL/GenBank/DDBJ whole genome shotgun (WGS) entry which is preliminary data.</text>
</comment>
<evidence type="ECO:0000259" key="3">
    <source>
        <dbReference type="Pfam" id="PF17919"/>
    </source>
</evidence>
<dbReference type="GO" id="GO:0003676">
    <property type="term" value="F:nucleic acid binding"/>
    <property type="evidence" value="ECO:0007669"/>
    <property type="project" value="InterPro"/>
</dbReference>
<dbReference type="Pfam" id="PF17919">
    <property type="entry name" value="RT_RNaseH_2"/>
    <property type="match status" value="1"/>
</dbReference>
<reference evidence="4 5" key="1">
    <citation type="journal article" date="2017" name="Genome Biol. Evol.">
        <title>Phytophthora megakarya and P. palmivora, closely related causal agents of cacao black pod rot, underwent increases in genome sizes and gene numbers by different mechanisms.</title>
        <authorList>
            <person name="Ali S.S."/>
            <person name="Shao J."/>
            <person name="Lary D.J."/>
            <person name="Kronmiller B."/>
            <person name="Shen D."/>
            <person name="Strem M.D."/>
            <person name="Amoako-Attah I."/>
            <person name="Akrofi A.Y."/>
            <person name="Begoude B.A."/>
            <person name="Ten Hoopen G.M."/>
            <person name="Coulibaly K."/>
            <person name="Kebe B.I."/>
            <person name="Melnick R.L."/>
            <person name="Guiltinan M.J."/>
            <person name="Tyler B.M."/>
            <person name="Meinhardt L.W."/>
            <person name="Bailey B.A."/>
        </authorList>
    </citation>
    <scope>NUCLEOTIDE SEQUENCE [LARGE SCALE GENOMIC DNA]</scope>
    <source>
        <strain evidence="5">sbr112.9</strain>
    </source>
</reference>
<dbReference type="EMBL" id="NCKW01000105">
    <property type="protein sequence ID" value="POM81334.1"/>
    <property type="molecule type" value="Genomic_DNA"/>
</dbReference>
<dbReference type="SUPFAM" id="SSF53098">
    <property type="entry name" value="Ribonuclease H-like"/>
    <property type="match status" value="1"/>
</dbReference>
<feature type="compositionally biased region" description="Basic and acidic residues" evidence="1">
    <location>
        <begin position="548"/>
        <end position="557"/>
    </location>
</feature>
<sequence>MIDNALSGYVQPNGGWSEFAKRIRRAEVAATRRQSQGGDPTQPPSLLTKFAADNRALAELDPLQELIDSPEGDMLTCGEPDQSVLTPCLETLDRLLIRLAECRISVSFSKSIFVQPKVDFLSHEVTSEGIRADPQKNLAIAELPFAKSKKGIQAFLGALNYYGRFIQKLAVYGAVLYQLKDSDFDGNKDLSAAQAAFAVLKSRVATAPILRHFDSAKEVHIMLFANDWALSSTLMQMHDDKLHFVRFCSRMLKENEVNYHPAEKEVLALRQLLKICHTLLAVKVLHVYTGFSTLEWVFQSTSLYGRAVNFAVLLSPYHLKIKRVRERDVDFVRLLQASITPHVGLDETLEHIAPPSKNSATGHVLAFGGSAKTEKNGGYGSCSWILWRLPEWDIEIAASAYLLSTTVNLAEYTGKNNGVKAAIDRGVTNLVVVGDSRLAVQQSMGVIACKKETLQVELARHKELTKKLNSVKYLHVIRLYNSAADSMATEALETQISRVVLNGERKAELKTLNRIPENLYTAGDSTDDCEEGPEACPITRSQVRRVRFKVDENKETNKPVPANEEDSIQPETTEPDLNSELEIRRRQPARRMETSGEVEFGDTQPSSQGVEAELNASRAPSADNINPAVVQAERRRRIDKAQDEELRWAGLKAYLRGELSQLSFRRVRNAGKVADDFLLSEDGLLYRHNQSRRR</sequence>
<dbReference type="Gene3D" id="3.30.70.270">
    <property type="match status" value="1"/>
</dbReference>
<dbReference type="Pfam" id="PF13456">
    <property type="entry name" value="RVT_3"/>
    <property type="match status" value="1"/>
</dbReference>
<feature type="compositionally biased region" description="Acidic residues" evidence="1">
    <location>
        <begin position="563"/>
        <end position="579"/>
    </location>
</feature>
<evidence type="ECO:0008006" key="6">
    <source>
        <dbReference type="Google" id="ProtNLM"/>
    </source>
</evidence>
<dbReference type="InterPro" id="IPR002156">
    <property type="entry name" value="RNaseH_domain"/>
</dbReference>
<feature type="region of interest" description="Disordered" evidence="1">
    <location>
        <begin position="548"/>
        <end position="627"/>
    </location>
</feature>
<dbReference type="Gene3D" id="3.30.420.10">
    <property type="entry name" value="Ribonuclease H-like superfamily/Ribonuclease H"/>
    <property type="match status" value="1"/>
</dbReference>
<feature type="domain" description="RNase H type-1" evidence="2">
    <location>
        <begin position="402"/>
        <end position="491"/>
    </location>
</feature>
<gene>
    <name evidence="4" type="ORF">PHPALM_718</name>
</gene>
<feature type="non-terminal residue" evidence="4">
    <location>
        <position position="694"/>
    </location>
</feature>
<accession>A0A2P4YU55</accession>
<dbReference type="PANTHER" id="PTHR33064:SF37">
    <property type="entry name" value="RIBONUCLEASE H"/>
    <property type="match status" value="1"/>
</dbReference>
<protein>
    <recommendedName>
        <fullName evidence="6">Reverse transcriptase/retrotransposon-derived protein RNase H-like domain-containing protein</fullName>
    </recommendedName>
</protein>
<dbReference type="InterPro" id="IPR012337">
    <property type="entry name" value="RNaseH-like_sf"/>
</dbReference>
<proteinExistence type="predicted"/>
<dbReference type="InterPro" id="IPR043502">
    <property type="entry name" value="DNA/RNA_pol_sf"/>
</dbReference>
<dbReference type="GO" id="GO:0004523">
    <property type="term" value="F:RNA-DNA hybrid ribonuclease activity"/>
    <property type="evidence" value="ECO:0007669"/>
    <property type="project" value="InterPro"/>
</dbReference>
<dbReference type="InterPro" id="IPR051320">
    <property type="entry name" value="Viral_Replic_Matur_Polypro"/>
</dbReference>
<dbReference type="Proteomes" id="UP000237271">
    <property type="component" value="Unassembled WGS sequence"/>
</dbReference>